<proteinExistence type="predicted"/>
<protein>
    <submittedName>
        <fullName evidence="1">Carboxypeptidase-like regulatory domain-containing protein</fullName>
    </submittedName>
</protein>
<evidence type="ECO:0000313" key="2">
    <source>
        <dbReference type="Proteomes" id="UP001474120"/>
    </source>
</evidence>
<name>A0ABU9KZ32_9FLAO</name>
<dbReference type="Pfam" id="PF13715">
    <property type="entry name" value="CarbopepD_reg_2"/>
    <property type="match status" value="1"/>
</dbReference>
<dbReference type="Proteomes" id="UP001474120">
    <property type="component" value="Unassembled WGS sequence"/>
</dbReference>
<organism evidence="1 2">
    <name type="scientific">Lutimonas vermicola</name>
    <dbReference type="NCBI Taxonomy" id="414288"/>
    <lineage>
        <taxon>Bacteria</taxon>
        <taxon>Pseudomonadati</taxon>
        <taxon>Bacteroidota</taxon>
        <taxon>Flavobacteriia</taxon>
        <taxon>Flavobacteriales</taxon>
        <taxon>Flavobacteriaceae</taxon>
        <taxon>Lutimonas</taxon>
    </lineage>
</organism>
<dbReference type="SUPFAM" id="SSF49464">
    <property type="entry name" value="Carboxypeptidase regulatory domain-like"/>
    <property type="match status" value="1"/>
</dbReference>
<accession>A0ABU9KZ32</accession>
<keyword evidence="2" id="KW-1185">Reference proteome</keyword>
<dbReference type="RefSeq" id="WP_342159280.1">
    <property type="nucleotide sequence ID" value="NZ_JBCDNA010000001.1"/>
</dbReference>
<evidence type="ECO:0000313" key="1">
    <source>
        <dbReference type="EMBL" id="MEL4455451.1"/>
    </source>
</evidence>
<dbReference type="EMBL" id="JBCDNA010000001">
    <property type="protein sequence ID" value="MEL4455451.1"/>
    <property type="molecule type" value="Genomic_DNA"/>
</dbReference>
<reference evidence="1 2" key="1">
    <citation type="submission" date="2024-04" db="EMBL/GenBank/DDBJ databases">
        <title>whole genome sequencing of Lutimonas vermicola strain IMCC1616.</title>
        <authorList>
            <person name="Bae S.S."/>
        </authorList>
    </citation>
    <scope>NUCLEOTIDE SEQUENCE [LARGE SCALE GENOMIC DNA]</scope>
    <source>
        <strain evidence="1 2">IMCC1616</strain>
    </source>
</reference>
<comment type="caution">
    <text evidence="1">The sequence shown here is derived from an EMBL/GenBank/DDBJ whole genome shotgun (WGS) entry which is preliminary data.</text>
</comment>
<dbReference type="InterPro" id="IPR008969">
    <property type="entry name" value="CarboxyPept-like_regulatory"/>
</dbReference>
<gene>
    <name evidence="1" type="ORF">AABB81_06050</name>
</gene>
<sequence length="258" mass="29871">MNQFYLLCFLCFGYLVHGQENRILISGEITNDSIQLENVHIINKNSQKGTISNPLGQFKISVTDKDTLMISDIQYQNKIIVVNQDHLLHKFIGINLFELTNELDEVIVQQFDDMSEELGLPNAGKKPLNKLERNLNAYSQKSTPVVILEALLFKPGGIDDIYNIVSGNRKRDRKLNELIQEDRLNEQNKGYVKIIREYFQDNFFINEVKIQENDINNYIYFCLPQGIGPLYDEGRLIEIIDIFLKSKEAYLMSLETVD</sequence>